<proteinExistence type="predicted"/>
<sequence length="44" mass="5031">MTFQAESYLLTKIEKHESIIIHRPDLSNNQISKVAGDAFMDSNH</sequence>
<name>T1KS08_TETUR</name>
<accession>T1KS08</accession>
<dbReference type="EMBL" id="CAEY01000421">
    <property type="status" value="NOT_ANNOTATED_CDS"/>
    <property type="molecule type" value="Genomic_DNA"/>
</dbReference>
<evidence type="ECO:0000313" key="2">
    <source>
        <dbReference type="Proteomes" id="UP000015104"/>
    </source>
</evidence>
<evidence type="ECO:0000313" key="1">
    <source>
        <dbReference type="EnsemblMetazoa" id="tetur19g01390.1"/>
    </source>
</evidence>
<dbReference type="EnsemblMetazoa" id="tetur19g01390.1">
    <property type="protein sequence ID" value="tetur19g01390.1"/>
    <property type="gene ID" value="tetur19g01390"/>
</dbReference>
<dbReference type="HOGENOM" id="CLU_3225223_0_0_1"/>
<organism evidence="1 2">
    <name type="scientific">Tetranychus urticae</name>
    <name type="common">Two-spotted spider mite</name>
    <dbReference type="NCBI Taxonomy" id="32264"/>
    <lineage>
        <taxon>Eukaryota</taxon>
        <taxon>Metazoa</taxon>
        <taxon>Ecdysozoa</taxon>
        <taxon>Arthropoda</taxon>
        <taxon>Chelicerata</taxon>
        <taxon>Arachnida</taxon>
        <taxon>Acari</taxon>
        <taxon>Acariformes</taxon>
        <taxon>Trombidiformes</taxon>
        <taxon>Prostigmata</taxon>
        <taxon>Eleutherengona</taxon>
        <taxon>Raphignathae</taxon>
        <taxon>Tetranychoidea</taxon>
        <taxon>Tetranychidae</taxon>
        <taxon>Tetranychus</taxon>
    </lineage>
</organism>
<reference evidence="2" key="1">
    <citation type="submission" date="2011-08" db="EMBL/GenBank/DDBJ databases">
        <authorList>
            <person name="Rombauts S."/>
        </authorList>
    </citation>
    <scope>NUCLEOTIDE SEQUENCE</scope>
    <source>
        <strain evidence="2">London</strain>
    </source>
</reference>
<protein>
    <submittedName>
        <fullName evidence="1">Uncharacterized protein</fullName>
    </submittedName>
</protein>
<reference evidence="1" key="2">
    <citation type="submission" date="2015-06" db="UniProtKB">
        <authorList>
            <consortium name="EnsemblMetazoa"/>
        </authorList>
    </citation>
    <scope>IDENTIFICATION</scope>
</reference>
<dbReference type="Proteomes" id="UP000015104">
    <property type="component" value="Unassembled WGS sequence"/>
</dbReference>
<keyword evidence="2" id="KW-1185">Reference proteome</keyword>
<dbReference type="AlphaFoldDB" id="T1KS08"/>